<dbReference type="Gene3D" id="1.20.1280.50">
    <property type="match status" value="1"/>
</dbReference>
<evidence type="ECO:0000259" key="2">
    <source>
        <dbReference type="Pfam" id="PF12937"/>
    </source>
</evidence>
<keyword evidence="4" id="KW-1185">Reference proteome</keyword>
<feature type="compositionally biased region" description="Acidic residues" evidence="1">
    <location>
        <begin position="613"/>
        <end position="651"/>
    </location>
</feature>
<reference evidence="4" key="1">
    <citation type="submission" date="2024-04" db="EMBL/GenBank/DDBJ databases">
        <authorList>
            <person name="Shaw F."/>
            <person name="Minotto A."/>
        </authorList>
    </citation>
    <scope>NUCLEOTIDE SEQUENCE [LARGE SCALE GENOMIC DNA]</scope>
</reference>
<feature type="compositionally biased region" description="Low complexity" evidence="1">
    <location>
        <begin position="323"/>
        <end position="332"/>
    </location>
</feature>
<dbReference type="Proteomes" id="UP001497453">
    <property type="component" value="Chromosome 7"/>
</dbReference>
<sequence>MAAIFTLPVELISRIFTIGVEEQPEPEKLPPATHTFEVLVSHVCRHWRDVALHTPGLWTNIHFRTIAHMTRAKEYLVRSHHHLLNIDVDTTSEEEHQPGYTLFREEFDKVFNIVVPHIDRWLSLSLKVRDLECKAGARRVLNTCGPAPHLQHLQLWHIEDWGTAERLYTAIGPPPVVVFDGKLPSLRSISLIGVNLPWINSPFLQNLTSIELALHSDEVRIPYDLWYRMLAQSPHLLKLSLHYSGPRLGPSGGVDWSEEKIHLPSLKELSLTDMDNPEYVMKLFRLMSAPDVRVLRLEAPVDQDFTPFLEYLADPPSDESESSHPQSPEPLSTTSDVDDTYRSPTFESPSSVSSPSSPFPPSRSTQRKPGPVFPLLESLTIGALECSPRSWHTFLQRSHKLERLDLDLSRMHKSLFDALFSETSGVGVNGTNGTSHTKGKGKERALDGYPSHMPPTASSSASTSSSVSSSPSHSQSNGSSVSLRHQRLVAHSSDQHDVTLQTNDNASNCSCLLPNLQTVRFTGLDADRVCEYIRFRRSLITSLRNAGHVSRMRKWILEERLRDEGMLMWMRENGLMEVNPPPLSSTSTSTSQRGSGAVEWDGDEEKERVEWFRDDEDEELGEEEEIVEGEGEEEEYTEEEEQEDEEGEEDS</sequence>
<accession>A0ABP1DYZ4</accession>
<dbReference type="Pfam" id="PF12937">
    <property type="entry name" value="F-box-like"/>
    <property type="match status" value="1"/>
</dbReference>
<dbReference type="InterPro" id="IPR032675">
    <property type="entry name" value="LRR_dom_sf"/>
</dbReference>
<organism evidence="3 4">
    <name type="scientific">Somion occarium</name>
    <dbReference type="NCBI Taxonomy" id="3059160"/>
    <lineage>
        <taxon>Eukaryota</taxon>
        <taxon>Fungi</taxon>
        <taxon>Dikarya</taxon>
        <taxon>Basidiomycota</taxon>
        <taxon>Agaricomycotina</taxon>
        <taxon>Agaricomycetes</taxon>
        <taxon>Polyporales</taxon>
        <taxon>Cerrenaceae</taxon>
        <taxon>Somion</taxon>
    </lineage>
</organism>
<dbReference type="SUPFAM" id="SSF52047">
    <property type="entry name" value="RNI-like"/>
    <property type="match status" value="1"/>
</dbReference>
<evidence type="ECO:0000256" key="1">
    <source>
        <dbReference type="SAM" id="MobiDB-lite"/>
    </source>
</evidence>
<feature type="region of interest" description="Disordered" evidence="1">
    <location>
        <begin position="310"/>
        <end position="371"/>
    </location>
</feature>
<dbReference type="EMBL" id="OZ037950">
    <property type="protein sequence ID" value="CAL1712489.1"/>
    <property type="molecule type" value="Genomic_DNA"/>
</dbReference>
<dbReference type="Gene3D" id="3.80.10.10">
    <property type="entry name" value="Ribonuclease Inhibitor"/>
    <property type="match status" value="1"/>
</dbReference>
<protein>
    <recommendedName>
        <fullName evidence="2">F-box domain-containing protein</fullName>
    </recommendedName>
</protein>
<feature type="region of interest" description="Disordered" evidence="1">
    <location>
        <begin position="424"/>
        <end position="483"/>
    </location>
</feature>
<proteinExistence type="predicted"/>
<feature type="compositionally biased region" description="Low complexity" evidence="1">
    <location>
        <begin position="450"/>
        <end position="482"/>
    </location>
</feature>
<feature type="compositionally biased region" description="Low complexity" evidence="1">
    <location>
        <begin position="424"/>
        <end position="436"/>
    </location>
</feature>
<name>A0ABP1DYZ4_9APHY</name>
<evidence type="ECO:0000313" key="3">
    <source>
        <dbReference type="EMBL" id="CAL1712489.1"/>
    </source>
</evidence>
<feature type="region of interest" description="Disordered" evidence="1">
    <location>
        <begin position="578"/>
        <end position="651"/>
    </location>
</feature>
<gene>
    <name evidence="3" type="ORF">GFSPODELE1_LOCUS8850</name>
</gene>
<evidence type="ECO:0000313" key="4">
    <source>
        <dbReference type="Proteomes" id="UP001497453"/>
    </source>
</evidence>
<feature type="compositionally biased region" description="Low complexity" evidence="1">
    <location>
        <begin position="342"/>
        <end position="356"/>
    </location>
</feature>
<feature type="domain" description="F-box" evidence="2">
    <location>
        <begin position="6"/>
        <end position="64"/>
    </location>
</feature>
<dbReference type="InterPro" id="IPR001810">
    <property type="entry name" value="F-box_dom"/>
</dbReference>